<dbReference type="EMBL" id="CBTJ020000101">
    <property type="protein sequence ID" value="CDI04222.1"/>
    <property type="molecule type" value="Genomic_DNA"/>
</dbReference>
<name>W6M9F7_9GAMM</name>
<dbReference type="OrthoDB" id="238366at2"/>
<evidence type="ECO:0000259" key="2">
    <source>
        <dbReference type="Pfam" id="PF01926"/>
    </source>
</evidence>
<feature type="transmembrane region" description="Helical" evidence="1">
    <location>
        <begin position="40"/>
        <end position="57"/>
    </location>
</feature>
<gene>
    <name evidence="3" type="ORF">BN873_890128</name>
</gene>
<dbReference type="GO" id="GO:0005525">
    <property type="term" value="F:GTP binding"/>
    <property type="evidence" value="ECO:0007669"/>
    <property type="project" value="InterPro"/>
</dbReference>
<dbReference type="STRING" id="1400863.BN873_890128"/>
<evidence type="ECO:0000313" key="4">
    <source>
        <dbReference type="Proteomes" id="UP000035760"/>
    </source>
</evidence>
<keyword evidence="1" id="KW-0812">Transmembrane</keyword>
<organism evidence="3 4">
    <name type="scientific">Candidatus Competibacter denitrificans Run_A_D11</name>
    <dbReference type="NCBI Taxonomy" id="1400863"/>
    <lineage>
        <taxon>Bacteria</taxon>
        <taxon>Pseudomonadati</taxon>
        <taxon>Pseudomonadota</taxon>
        <taxon>Gammaproteobacteria</taxon>
        <taxon>Candidatus Competibacteraceae</taxon>
        <taxon>Candidatus Competibacter</taxon>
    </lineage>
</organism>
<dbReference type="SUPFAM" id="SSF52540">
    <property type="entry name" value="P-loop containing nucleoside triphosphate hydrolases"/>
    <property type="match status" value="1"/>
</dbReference>
<sequence>MKHLLRRFDPLRLAALLLWLIPVAALLPLGAFWLWQSKLMPWWLATLVVSSAIGYGLQSLLSRRDRRLLDAATTTPDPYWPPQADGAWAAVEQVAESVDPKDHPLDDGDRIWLLGQRVLEAVARSYHPKAERPLLELTVPHMLLIIERASHDLRDSVVRNIPFSHQLTVGDVFRVQRWKESAERWLNVYRAGRFVISPANALLSELWGKMRDQSYGVAWTELHRWLLREYVRKVGYYAIALYSGRLLLNDATPAVVSQADLAQAATTPTTEPLRILVLGRASAGKSSLINALFDEVVAATDILPDTTASLTPYRLSHDGLDAALIFDAPGSDTPLFDEQALQRAALTADLILYACPAHRPDRQQDRQLLDRVRAWYTARSDRRPPPVLVVVTHIDQLRPSREWQPPYDLRNPNGPKAANIRAAVEAVAADLAVVLEAVIPVCLAEGRVYNVDDALWAAILKRQDEADRVRFLRCLQERKRRENWALLSQQLARAGRWLVDLPGRVWSRSAHTPDGKGE</sequence>
<dbReference type="InterPro" id="IPR027417">
    <property type="entry name" value="P-loop_NTPase"/>
</dbReference>
<feature type="transmembrane region" description="Helical" evidence="1">
    <location>
        <begin position="12"/>
        <end position="34"/>
    </location>
</feature>
<dbReference type="PANTHER" id="PTHR42714:SF2">
    <property type="entry name" value="TRNA MODIFICATION GTPASE GTPBP3, MITOCHONDRIAL"/>
    <property type="match status" value="1"/>
</dbReference>
<dbReference type="AlphaFoldDB" id="W6M9F7"/>
<dbReference type="Proteomes" id="UP000035760">
    <property type="component" value="Unassembled WGS sequence"/>
</dbReference>
<dbReference type="Gene3D" id="3.40.50.300">
    <property type="entry name" value="P-loop containing nucleotide triphosphate hydrolases"/>
    <property type="match status" value="1"/>
</dbReference>
<evidence type="ECO:0000256" key="1">
    <source>
        <dbReference type="SAM" id="Phobius"/>
    </source>
</evidence>
<dbReference type="InterPro" id="IPR006073">
    <property type="entry name" value="GTP-bd"/>
</dbReference>
<reference evidence="3" key="2">
    <citation type="submission" date="2014-03" db="EMBL/GenBank/DDBJ databases">
        <title>Candidatus Competibacter-lineage genomes retrieved from metagenomes reveal functional metabolic diversity.</title>
        <authorList>
            <person name="McIlroy S.J."/>
            <person name="Albertsen M."/>
            <person name="Andresen E.K."/>
            <person name="Saunders A.M."/>
            <person name="Kristiansen R."/>
            <person name="Stokholm-Bjerregaard M."/>
            <person name="Nielsen K.L."/>
            <person name="Nielsen P.H."/>
        </authorList>
    </citation>
    <scope>NUCLEOTIDE SEQUENCE</scope>
    <source>
        <strain evidence="3">Run_A_D11</strain>
    </source>
</reference>
<dbReference type="RefSeq" id="WP_048676125.1">
    <property type="nucleotide sequence ID" value="NZ_CBTJ020000101.1"/>
</dbReference>
<feature type="domain" description="G" evidence="2">
    <location>
        <begin position="274"/>
        <end position="373"/>
    </location>
</feature>
<dbReference type="Pfam" id="PF01926">
    <property type="entry name" value="MMR_HSR1"/>
    <property type="match status" value="1"/>
</dbReference>
<keyword evidence="4" id="KW-1185">Reference proteome</keyword>
<keyword evidence="1" id="KW-0472">Membrane</keyword>
<dbReference type="CDD" id="cd00882">
    <property type="entry name" value="Ras_like_GTPase"/>
    <property type="match status" value="1"/>
</dbReference>
<reference evidence="3" key="1">
    <citation type="submission" date="2013-07" db="EMBL/GenBank/DDBJ databases">
        <authorList>
            <person name="McIlroy S."/>
        </authorList>
    </citation>
    <scope>NUCLEOTIDE SEQUENCE [LARGE SCALE GENOMIC DNA]</scope>
    <source>
        <strain evidence="3">Run_A_D11</strain>
    </source>
</reference>
<keyword evidence="1" id="KW-1133">Transmembrane helix</keyword>
<protein>
    <submittedName>
        <fullName evidence="3">GTP-binding protein HSR1-related protein</fullName>
    </submittedName>
</protein>
<comment type="caution">
    <text evidence="3">The sequence shown here is derived from an EMBL/GenBank/DDBJ whole genome shotgun (WGS) entry which is preliminary data.</text>
</comment>
<evidence type="ECO:0000313" key="3">
    <source>
        <dbReference type="EMBL" id="CDI04222.1"/>
    </source>
</evidence>
<proteinExistence type="predicted"/>
<accession>W6M9F7</accession>
<dbReference type="GO" id="GO:0005829">
    <property type="term" value="C:cytosol"/>
    <property type="evidence" value="ECO:0007669"/>
    <property type="project" value="TreeGrafter"/>
</dbReference>
<dbReference type="GO" id="GO:0030488">
    <property type="term" value="P:tRNA methylation"/>
    <property type="evidence" value="ECO:0007669"/>
    <property type="project" value="TreeGrafter"/>
</dbReference>
<dbReference type="GO" id="GO:0002098">
    <property type="term" value="P:tRNA wobble uridine modification"/>
    <property type="evidence" value="ECO:0007669"/>
    <property type="project" value="TreeGrafter"/>
</dbReference>
<dbReference type="PANTHER" id="PTHR42714">
    <property type="entry name" value="TRNA MODIFICATION GTPASE GTPBP3"/>
    <property type="match status" value="1"/>
</dbReference>